<comment type="caution">
    <text evidence="1">The sequence shown here is derived from an EMBL/GenBank/DDBJ whole genome shotgun (WGS) entry which is preliminary data.</text>
</comment>
<proteinExistence type="predicted"/>
<evidence type="ECO:0000313" key="1">
    <source>
        <dbReference type="EMBL" id="KAL3503092.1"/>
    </source>
</evidence>
<name>A0ABD2Y9K1_9GENT</name>
<protein>
    <submittedName>
        <fullName evidence="1">Uncharacterized protein</fullName>
    </submittedName>
</protein>
<dbReference type="AlphaFoldDB" id="A0ABD2Y9K1"/>
<keyword evidence="2" id="KW-1185">Reference proteome</keyword>
<evidence type="ECO:0000313" key="2">
    <source>
        <dbReference type="Proteomes" id="UP001630127"/>
    </source>
</evidence>
<organism evidence="1 2">
    <name type="scientific">Cinchona calisaya</name>
    <dbReference type="NCBI Taxonomy" id="153742"/>
    <lineage>
        <taxon>Eukaryota</taxon>
        <taxon>Viridiplantae</taxon>
        <taxon>Streptophyta</taxon>
        <taxon>Embryophyta</taxon>
        <taxon>Tracheophyta</taxon>
        <taxon>Spermatophyta</taxon>
        <taxon>Magnoliopsida</taxon>
        <taxon>eudicotyledons</taxon>
        <taxon>Gunneridae</taxon>
        <taxon>Pentapetalae</taxon>
        <taxon>asterids</taxon>
        <taxon>lamiids</taxon>
        <taxon>Gentianales</taxon>
        <taxon>Rubiaceae</taxon>
        <taxon>Cinchonoideae</taxon>
        <taxon>Cinchoneae</taxon>
        <taxon>Cinchona</taxon>
    </lineage>
</organism>
<accession>A0ABD2Y9K1</accession>
<sequence length="141" mass="16115">MDAMFREETSKVIVIEGLDVEGKLKELHGLFLDKKGTQSKRCSKVNGNETLVSAPASSWLTKSPVKQRHWSLWSPRRSRNGQAAVEFHGPVRLCSTMKLKVGEDRNFVFWLNNPKSYRTVWIQLVKELIDDQSKACNPIKT</sequence>
<dbReference type="EMBL" id="JBJUIK010000015">
    <property type="protein sequence ID" value="KAL3503092.1"/>
    <property type="molecule type" value="Genomic_DNA"/>
</dbReference>
<dbReference type="Proteomes" id="UP001630127">
    <property type="component" value="Unassembled WGS sequence"/>
</dbReference>
<gene>
    <name evidence="1" type="ORF">ACH5RR_037541</name>
</gene>
<reference evidence="1 2" key="1">
    <citation type="submission" date="2024-11" db="EMBL/GenBank/DDBJ databases">
        <title>A near-complete genome assembly of Cinchona calisaya.</title>
        <authorList>
            <person name="Lian D.C."/>
            <person name="Zhao X.W."/>
            <person name="Wei L."/>
        </authorList>
    </citation>
    <scope>NUCLEOTIDE SEQUENCE [LARGE SCALE GENOMIC DNA]</scope>
    <source>
        <tissue evidence="1">Nenye</tissue>
    </source>
</reference>